<organism evidence="6">
    <name type="scientific">hydrothermal vent metagenome</name>
    <dbReference type="NCBI Taxonomy" id="652676"/>
    <lineage>
        <taxon>unclassified sequences</taxon>
        <taxon>metagenomes</taxon>
        <taxon>ecological metagenomes</taxon>
    </lineage>
</organism>
<sequence length="445" mass="49116">MFKRIFLNLLLTMSIMLPSISYATLTIEITEGVEGAFPIAVVPFGWQGKTTVPVDIGEIIANDLRRSGQFAPIDKKLFLAQPHTSSDVNWDNWRILKSNNIVIGSIEPLPLKAKQEQQYKIAFYLLDAIKGTQIKGLSLETNAGKSQLRTIAHIISDIIYEELTGIKGAFNTDIAYVKVVTNNNKRTFLLAISDSDGVNEQIIYHSEQPILSPSWSPDGKRLAYVSFATGKAAIVIQSPGNSEDIIHIRSKTGANSAPSWSPDGSRLALTVHKNGNSEIFTYNLATRKFTQITRNYAIDTEPTWMPDGSAIVFTSDRGGSPQIYSIGVNKFGVSGRPQRLTFDGSYNARPIVSNDGRFIAFVHRIEGNFRIATIELGSNSMRVLTESTLDESPSFAPNSTMVLYATIYKNRGVLAAVSVDGRAQQRLSLSYGDVKEPVWSPFRKQ</sequence>
<dbReference type="SUPFAM" id="SSF52964">
    <property type="entry name" value="TolB, N-terminal domain"/>
    <property type="match status" value="1"/>
</dbReference>
<evidence type="ECO:0000256" key="2">
    <source>
        <dbReference type="ARBA" id="ARBA00009820"/>
    </source>
</evidence>
<dbReference type="EMBL" id="UOFS01000006">
    <property type="protein sequence ID" value="VAW91766.1"/>
    <property type="molecule type" value="Genomic_DNA"/>
</dbReference>
<name>A0A3B1AGL2_9ZZZZ</name>
<dbReference type="GO" id="GO:0042597">
    <property type="term" value="C:periplasmic space"/>
    <property type="evidence" value="ECO:0007669"/>
    <property type="project" value="UniProtKB-SubCell"/>
</dbReference>
<evidence type="ECO:0000256" key="4">
    <source>
        <dbReference type="ARBA" id="ARBA00022764"/>
    </source>
</evidence>
<evidence type="ECO:0000256" key="1">
    <source>
        <dbReference type="ARBA" id="ARBA00004418"/>
    </source>
</evidence>
<proteinExistence type="inferred from homology"/>
<dbReference type="Pfam" id="PF04052">
    <property type="entry name" value="TolB_N"/>
    <property type="match status" value="1"/>
</dbReference>
<dbReference type="InterPro" id="IPR011042">
    <property type="entry name" value="6-blade_b-propeller_TolB-like"/>
</dbReference>
<keyword evidence="3" id="KW-0732">Signal</keyword>
<dbReference type="NCBIfam" id="TIGR02800">
    <property type="entry name" value="propeller_TolB"/>
    <property type="match status" value="1"/>
</dbReference>
<dbReference type="GO" id="GO:0017038">
    <property type="term" value="P:protein import"/>
    <property type="evidence" value="ECO:0007669"/>
    <property type="project" value="InterPro"/>
</dbReference>
<protein>
    <submittedName>
        <fullName evidence="6">Tol-Pal system beta propeller repeat protein TolB</fullName>
    </submittedName>
</protein>
<evidence type="ECO:0000256" key="3">
    <source>
        <dbReference type="ARBA" id="ARBA00022729"/>
    </source>
</evidence>
<comment type="similarity">
    <text evidence="2">Belongs to the TolB family.</text>
</comment>
<keyword evidence="4" id="KW-0574">Periplasm</keyword>
<dbReference type="HAMAP" id="MF_00671">
    <property type="entry name" value="TolB"/>
    <property type="match status" value="1"/>
</dbReference>
<evidence type="ECO:0000313" key="6">
    <source>
        <dbReference type="EMBL" id="VAW91766.1"/>
    </source>
</evidence>
<dbReference type="InterPro" id="IPR011659">
    <property type="entry name" value="WD40"/>
</dbReference>
<feature type="domain" description="TolB N-terminal" evidence="5">
    <location>
        <begin position="25"/>
        <end position="134"/>
    </location>
</feature>
<dbReference type="Gene3D" id="2.120.10.30">
    <property type="entry name" value="TolB, C-terminal domain"/>
    <property type="match status" value="1"/>
</dbReference>
<gene>
    <name evidence="6" type="ORF">MNBD_GAMMA22-2809</name>
</gene>
<dbReference type="InterPro" id="IPR014167">
    <property type="entry name" value="Tol-Pal_TolB"/>
</dbReference>
<evidence type="ECO:0000259" key="5">
    <source>
        <dbReference type="Pfam" id="PF04052"/>
    </source>
</evidence>
<dbReference type="Gene3D" id="3.40.50.10070">
    <property type="entry name" value="TolB, N-terminal domain"/>
    <property type="match status" value="1"/>
</dbReference>
<dbReference type="Pfam" id="PF07676">
    <property type="entry name" value="PD40"/>
    <property type="match status" value="4"/>
</dbReference>
<dbReference type="PANTHER" id="PTHR36842">
    <property type="entry name" value="PROTEIN TOLB HOMOLOG"/>
    <property type="match status" value="1"/>
</dbReference>
<dbReference type="SUPFAM" id="SSF69304">
    <property type="entry name" value="Tricorn protease N-terminal domain"/>
    <property type="match status" value="1"/>
</dbReference>
<dbReference type="AlphaFoldDB" id="A0A3B1AGL2"/>
<accession>A0A3B1AGL2</accession>
<comment type="subcellular location">
    <subcellularLocation>
        <location evidence="1">Periplasm</location>
    </subcellularLocation>
</comment>
<dbReference type="InterPro" id="IPR007195">
    <property type="entry name" value="TolB_N"/>
</dbReference>
<dbReference type="PANTHER" id="PTHR36842:SF1">
    <property type="entry name" value="PROTEIN TOLB"/>
    <property type="match status" value="1"/>
</dbReference>
<reference evidence="6" key="1">
    <citation type="submission" date="2018-06" db="EMBL/GenBank/DDBJ databases">
        <authorList>
            <person name="Zhirakovskaya E."/>
        </authorList>
    </citation>
    <scope>NUCLEOTIDE SEQUENCE</scope>
</reference>